<dbReference type="Proteomes" id="UP000237846">
    <property type="component" value="Unassembled WGS sequence"/>
</dbReference>
<accession>A0A2T0PUS9</accession>
<keyword evidence="4" id="KW-1185">Reference proteome</keyword>
<organism evidence="3 4">
    <name type="scientific">Allonocardiopsis opalescens</name>
    <dbReference type="NCBI Taxonomy" id="1144618"/>
    <lineage>
        <taxon>Bacteria</taxon>
        <taxon>Bacillati</taxon>
        <taxon>Actinomycetota</taxon>
        <taxon>Actinomycetes</taxon>
        <taxon>Streptosporangiales</taxon>
        <taxon>Allonocardiopsis</taxon>
    </lineage>
</organism>
<evidence type="ECO:0000313" key="3">
    <source>
        <dbReference type="EMBL" id="PRX92486.1"/>
    </source>
</evidence>
<evidence type="ECO:0000313" key="4">
    <source>
        <dbReference type="Proteomes" id="UP000237846"/>
    </source>
</evidence>
<name>A0A2T0PUS9_9ACTN</name>
<dbReference type="SUPFAM" id="SSF56300">
    <property type="entry name" value="Metallo-dependent phosphatases"/>
    <property type="match status" value="1"/>
</dbReference>
<dbReference type="AlphaFoldDB" id="A0A2T0PUS9"/>
<evidence type="ECO:0000259" key="2">
    <source>
        <dbReference type="Pfam" id="PF25077"/>
    </source>
</evidence>
<sequence length="567" mass="62817">MDDGSPALLLGPMLRHVSETSAAIWVETSAPAEVTVTVDAEGGPVTARARTFTVHGGHYAVCELTGLPPGTSAPYTVELDGSRAWPEAGAATPPSLLRTLSPGGTRLAFGSCRTTTGHDAEHTRRYGVDMLRAYALRLASGEAEAPHLLLMIGDQVYADELQPEMLAYIAEHRPPHQGEWAPDDEIVEWDEYVHLYRLAWSDPWVRWLLSTVPSLMMFDDHDVRDDWNTSAAWREKMAAQPWWRDRITHGLGTYWLYQHLGNMSPEERAVDPVYTALTGADGDAGAALDDFAWEADQSPERYRWSYALDLPSGGGGSRLVMLDTRCGRVLSPESARTMHVPADQEWLEKRLTGGVDHVLIATTLPYLLPTGIHHLEAWNEAVCRGAWGERWRRIGEKLRQDVDLEHWAAFQASFRQVGQAVRELAEGSRGEPPATVLFLSGDVHFSYVADARARLEGPRRTAPGPEHSRIAQIVCSPMRNPLSPKFQAMAKFAGTGLVGLIGRMMTRSSVPGSPLEWRITRGPWFDNSLATLELDGHRARVRWETADQPADDTAPVLRELGRHVLEG</sequence>
<feature type="domain" description="PhoD-like phosphatase metallophosphatase" evidence="1">
    <location>
        <begin position="143"/>
        <end position="255"/>
    </location>
</feature>
<dbReference type="InterPro" id="IPR038607">
    <property type="entry name" value="PhoD-like_sf"/>
</dbReference>
<protein>
    <submittedName>
        <fullName evidence="3">PhoD-like phosphatase</fullName>
    </submittedName>
</protein>
<dbReference type="Gene3D" id="3.60.21.70">
    <property type="entry name" value="PhoD-like phosphatase"/>
    <property type="match status" value="1"/>
</dbReference>
<reference evidence="3 4" key="1">
    <citation type="submission" date="2018-03" db="EMBL/GenBank/DDBJ databases">
        <title>Genomic Encyclopedia of Archaeal and Bacterial Type Strains, Phase II (KMG-II): from individual species to whole genera.</title>
        <authorList>
            <person name="Goeker M."/>
        </authorList>
    </citation>
    <scope>NUCLEOTIDE SEQUENCE [LARGE SCALE GENOMIC DNA]</scope>
    <source>
        <strain evidence="3 4">DSM 45601</strain>
    </source>
</reference>
<dbReference type="PANTHER" id="PTHR37031">
    <property type="entry name" value="METALLOPHOSPHATASE BINDING DOMAIN PROTEIN"/>
    <property type="match status" value="1"/>
</dbReference>
<dbReference type="InterPro" id="IPR056702">
    <property type="entry name" value="DUF7800"/>
</dbReference>
<dbReference type="CDD" id="cd07389">
    <property type="entry name" value="MPP_PhoD"/>
    <property type="match status" value="1"/>
</dbReference>
<dbReference type="Pfam" id="PF09423">
    <property type="entry name" value="PhoD"/>
    <property type="match status" value="1"/>
</dbReference>
<dbReference type="PANTHER" id="PTHR37031:SF2">
    <property type="entry name" value="PHOD-LIKE PHOSPHATASE METALLOPHOSPHATASE DOMAIN-CONTAINING PROTEIN"/>
    <property type="match status" value="1"/>
</dbReference>
<dbReference type="EMBL" id="PVZC01000010">
    <property type="protein sequence ID" value="PRX92486.1"/>
    <property type="molecule type" value="Genomic_DNA"/>
</dbReference>
<gene>
    <name evidence="3" type="ORF">CLV72_110248</name>
</gene>
<comment type="caution">
    <text evidence="3">The sequence shown here is derived from an EMBL/GenBank/DDBJ whole genome shotgun (WGS) entry which is preliminary data.</text>
</comment>
<evidence type="ECO:0000259" key="1">
    <source>
        <dbReference type="Pfam" id="PF09423"/>
    </source>
</evidence>
<dbReference type="InterPro" id="IPR018946">
    <property type="entry name" value="PhoD-like_MPP"/>
</dbReference>
<dbReference type="RefSeq" id="WP_245930506.1">
    <property type="nucleotide sequence ID" value="NZ_PVZC01000010.1"/>
</dbReference>
<dbReference type="Pfam" id="PF25077">
    <property type="entry name" value="DUF7800"/>
    <property type="match status" value="1"/>
</dbReference>
<proteinExistence type="predicted"/>
<feature type="domain" description="DUF7800" evidence="2">
    <location>
        <begin position="6"/>
        <end position="95"/>
    </location>
</feature>
<dbReference type="InterPro" id="IPR029052">
    <property type="entry name" value="Metallo-depent_PP-like"/>
</dbReference>